<keyword evidence="6" id="KW-0418">Kinase</keyword>
<sequence length="163" mass="17105">MFGFFKKNKKDSELSLIAPATGKIVPISEIPDPVFAQKMAGDGIGIDVTGDTIVAPADGTVSLIFKTKHAFAMTLNNGIELLVHVGLETVALNGEGFEQLIEQGTTVKAGTPILKIDRELIKSKGCPLVTPVLITNVDATKSLTPIANGDAVAGQTSIIEYTV</sequence>
<dbReference type="OrthoDB" id="92465at2"/>
<dbReference type="EC" id="2.7.1.-" evidence="8"/>
<comment type="subcellular location">
    <subcellularLocation>
        <location evidence="1">Cytoplasm</location>
    </subcellularLocation>
</comment>
<evidence type="ECO:0000256" key="3">
    <source>
        <dbReference type="ARBA" id="ARBA00022597"/>
    </source>
</evidence>
<evidence type="ECO:0000313" key="9">
    <source>
        <dbReference type="Proteomes" id="UP000191448"/>
    </source>
</evidence>
<evidence type="ECO:0000256" key="5">
    <source>
        <dbReference type="ARBA" id="ARBA00022683"/>
    </source>
</evidence>
<keyword evidence="5" id="KW-0598">Phosphotransferase system</keyword>
<dbReference type="PROSITE" id="PS00371">
    <property type="entry name" value="PTS_EIIA_TYPE_1_HIS"/>
    <property type="match status" value="1"/>
</dbReference>
<dbReference type="GO" id="GO:0016301">
    <property type="term" value="F:kinase activity"/>
    <property type="evidence" value="ECO:0007669"/>
    <property type="project" value="UniProtKB-KW"/>
</dbReference>
<protein>
    <submittedName>
        <fullName evidence="8">Glucose-specific phosphotransferase enzyme IIA component</fullName>
        <ecNumber evidence="8">2.7.1.-</ecNumber>
    </submittedName>
</protein>
<accession>A0A1V4SYF3</accession>
<keyword evidence="4 8" id="KW-0808">Transferase</keyword>
<dbReference type="SUPFAM" id="SSF51261">
    <property type="entry name" value="Duplicated hybrid motif"/>
    <property type="match status" value="1"/>
</dbReference>
<dbReference type="GO" id="GO:0005737">
    <property type="term" value="C:cytoplasm"/>
    <property type="evidence" value="ECO:0007669"/>
    <property type="project" value="UniProtKB-SubCell"/>
</dbReference>
<organism evidence="8 9">
    <name type="scientific">Clostridium thermobutyricum DSM 4928</name>
    <dbReference type="NCBI Taxonomy" id="1121339"/>
    <lineage>
        <taxon>Bacteria</taxon>
        <taxon>Bacillati</taxon>
        <taxon>Bacillota</taxon>
        <taxon>Clostridia</taxon>
        <taxon>Eubacteriales</taxon>
        <taxon>Clostridiaceae</taxon>
        <taxon>Clostridium</taxon>
    </lineage>
</organism>
<feature type="domain" description="PTS EIIA type-1" evidence="7">
    <location>
        <begin position="32"/>
        <end position="136"/>
    </location>
</feature>
<dbReference type="FunFam" id="2.70.70.10:FF:000001">
    <property type="entry name" value="PTS system glucose-specific IIA component"/>
    <property type="match status" value="1"/>
</dbReference>
<dbReference type="RefSeq" id="WP_002596594.1">
    <property type="nucleotide sequence ID" value="NZ_LTAY01000020.1"/>
</dbReference>
<dbReference type="PANTHER" id="PTHR45008:SF1">
    <property type="entry name" value="PTS SYSTEM GLUCOSE-SPECIFIC EIIA COMPONENT"/>
    <property type="match status" value="1"/>
</dbReference>
<evidence type="ECO:0000256" key="4">
    <source>
        <dbReference type="ARBA" id="ARBA00022679"/>
    </source>
</evidence>
<evidence type="ECO:0000256" key="2">
    <source>
        <dbReference type="ARBA" id="ARBA00022448"/>
    </source>
</evidence>
<dbReference type="InterPro" id="IPR001127">
    <property type="entry name" value="PTS_EIIA_1_perm"/>
</dbReference>
<keyword evidence="3" id="KW-0762">Sugar transport</keyword>
<dbReference type="NCBIfam" id="TIGR00830">
    <property type="entry name" value="PTBA"/>
    <property type="match status" value="1"/>
</dbReference>
<dbReference type="Gene3D" id="2.70.70.10">
    <property type="entry name" value="Glucose Permease (Domain IIA)"/>
    <property type="match status" value="1"/>
</dbReference>
<keyword evidence="2" id="KW-0813">Transport</keyword>
<dbReference type="PANTHER" id="PTHR45008">
    <property type="entry name" value="PTS SYSTEM GLUCOSE-SPECIFIC EIIA COMPONENT"/>
    <property type="match status" value="1"/>
</dbReference>
<dbReference type="InterPro" id="IPR011055">
    <property type="entry name" value="Dup_hybrid_motif"/>
</dbReference>
<evidence type="ECO:0000313" key="8">
    <source>
        <dbReference type="EMBL" id="OPX49971.1"/>
    </source>
</evidence>
<dbReference type="GO" id="GO:0009401">
    <property type="term" value="P:phosphoenolpyruvate-dependent sugar phosphotransferase system"/>
    <property type="evidence" value="ECO:0007669"/>
    <property type="project" value="UniProtKB-KW"/>
</dbReference>
<evidence type="ECO:0000259" key="7">
    <source>
        <dbReference type="PROSITE" id="PS51093"/>
    </source>
</evidence>
<dbReference type="Pfam" id="PF00358">
    <property type="entry name" value="PTS_EIIA_1"/>
    <property type="match status" value="1"/>
</dbReference>
<evidence type="ECO:0000256" key="6">
    <source>
        <dbReference type="ARBA" id="ARBA00022777"/>
    </source>
</evidence>
<dbReference type="Proteomes" id="UP000191448">
    <property type="component" value="Unassembled WGS sequence"/>
</dbReference>
<proteinExistence type="predicted"/>
<comment type="caution">
    <text evidence="8">The sequence shown here is derived from an EMBL/GenBank/DDBJ whole genome shotgun (WGS) entry which is preliminary data.</text>
</comment>
<dbReference type="InterPro" id="IPR050890">
    <property type="entry name" value="PTS_EIIA_component"/>
</dbReference>
<reference evidence="8 9" key="1">
    <citation type="submission" date="2016-02" db="EMBL/GenBank/DDBJ databases">
        <title>Genome sequence of Clostridium thermobutyricum DSM 4928.</title>
        <authorList>
            <person name="Poehlein A."/>
            <person name="Daniel R."/>
        </authorList>
    </citation>
    <scope>NUCLEOTIDE SEQUENCE [LARGE SCALE GENOMIC DNA]</scope>
    <source>
        <strain evidence="8 9">DSM 4928</strain>
    </source>
</reference>
<evidence type="ECO:0000256" key="1">
    <source>
        <dbReference type="ARBA" id="ARBA00004496"/>
    </source>
</evidence>
<dbReference type="AlphaFoldDB" id="A0A1V4SYF3"/>
<dbReference type="PROSITE" id="PS51093">
    <property type="entry name" value="PTS_EIIA_TYPE_1"/>
    <property type="match status" value="1"/>
</dbReference>
<dbReference type="EMBL" id="LTAY01000020">
    <property type="protein sequence ID" value="OPX49971.1"/>
    <property type="molecule type" value="Genomic_DNA"/>
</dbReference>
<name>A0A1V4SYF3_9CLOT</name>
<gene>
    <name evidence="8" type="primary">crr</name>
    <name evidence="8" type="ORF">CLTHE_04520</name>
</gene>